<dbReference type="SUPFAM" id="SSF48008">
    <property type="entry name" value="GntR ligand-binding domain-like"/>
    <property type="match status" value="1"/>
</dbReference>
<sequence length="256" mass="28595">MSEPGSLLRSLSGQARPRNFHSHVIHALGSGVIAGQFPQGSTLPGDAELCDQFDVSRTVLREAIKTLEAKGLLESRPKVGTKVTRKNHWNLFDPQVLAWYLDASPDREFLKSLHDVRMALEPLTAAQAASFRSGDQLRLMHYWLRQMELSQAEPLNFCLADFELHLIIADASRNPFLRAAYGMVELSHAFAYLHIVANDRQDALAPFLDPHRMLVTQIERGDPQGATSAMQAVILLDQITALNQIDHQSHPMRSEA</sequence>
<evidence type="ECO:0000313" key="6">
    <source>
        <dbReference type="Proteomes" id="UP001235269"/>
    </source>
</evidence>
<accession>A0ABU0IIF8</accession>
<organism evidence="5 6">
    <name type="scientific">Rhizobium paknamense</name>
    <dbReference type="NCBI Taxonomy" id="1206817"/>
    <lineage>
        <taxon>Bacteria</taxon>
        <taxon>Pseudomonadati</taxon>
        <taxon>Pseudomonadota</taxon>
        <taxon>Alphaproteobacteria</taxon>
        <taxon>Hyphomicrobiales</taxon>
        <taxon>Rhizobiaceae</taxon>
        <taxon>Rhizobium/Agrobacterium group</taxon>
        <taxon>Rhizobium</taxon>
    </lineage>
</organism>
<dbReference type="Pfam" id="PF07729">
    <property type="entry name" value="FCD"/>
    <property type="match status" value="1"/>
</dbReference>
<dbReference type="InterPro" id="IPR036388">
    <property type="entry name" value="WH-like_DNA-bd_sf"/>
</dbReference>
<keyword evidence="1" id="KW-0805">Transcription regulation</keyword>
<evidence type="ECO:0000256" key="1">
    <source>
        <dbReference type="ARBA" id="ARBA00023015"/>
    </source>
</evidence>
<evidence type="ECO:0000256" key="3">
    <source>
        <dbReference type="ARBA" id="ARBA00023163"/>
    </source>
</evidence>
<dbReference type="Pfam" id="PF00392">
    <property type="entry name" value="GntR"/>
    <property type="match status" value="1"/>
</dbReference>
<dbReference type="PROSITE" id="PS50949">
    <property type="entry name" value="HTH_GNTR"/>
    <property type="match status" value="1"/>
</dbReference>
<dbReference type="PANTHER" id="PTHR43537:SF44">
    <property type="entry name" value="GNTR FAMILY REGULATORY PROTEIN"/>
    <property type="match status" value="1"/>
</dbReference>
<feature type="domain" description="HTH gntR-type" evidence="4">
    <location>
        <begin position="18"/>
        <end position="86"/>
    </location>
</feature>
<dbReference type="InterPro" id="IPR000524">
    <property type="entry name" value="Tscrpt_reg_HTH_GntR"/>
</dbReference>
<dbReference type="PANTHER" id="PTHR43537">
    <property type="entry name" value="TRANSCRIPTIONAL REGULATOR, GNTR FAMILY"/>
    <property type="match status" value="1"/>
</dbReference>
<dbReference type="InterPro" id="IPR036390">
    <property type="entry name" value="WH_DNA-bd_sf"/>
</dbReference>
<protein>
    <submittedName>
        <fullName evidence="5">DNA-binding FadR family transcriptional regulator</fullName>
    </submittedName>
</protein>
<evidence type="ECO:0000313" key="5">
    <source>
        <dbReference type="EMBL" id="MDQ0458042.1"/>
    </source>
</evidence>
<dbReference type="SMART" id="SM00895">
    <property type="entry name" value="FCD"/>
    <property type="match status" value="1"/>
</dbReference>
<dbReference type="Gene3D" id="1.20.120.530">
    <property type="entry name" value="GntR ligand-binding domain-like"/>
    <property type="match status" value="1"/>
</dbReference>
<comment type="caution">
    <text evidence="5">The sequence shown here is derived from an EMBL/GenBank/DDBJ whole genome shotgun (WGS) entry which is preliminary data.</text>
</comment>
<dbReference type="InterPro" id="IPR011711">
    <property type="entry name" value="GntR_C"/>
</dbReference>
<dbReference type="GO" id="GO:0003677">
    <property type="term" value="F:DNA binding"/>
    <property type="evidence" value="ECO:0007669"/>
    <property type="project" value="UniProtKB-KW"/>
</dbReference>
<dbReference type="CDD" id="cd07377">
    <property type="entry name" value="WHTH_GntR"/>
    <property type="match status" value="1"/>
</dbReference>
<keyword evidence="6" id="KW-1185">Reference proteome</keyword>
<evidence type="ECO:0000256" key="2">
    <source>
        <dbReference type="ARBA" id="ARBA00023125"/>
    </source>
</evidence>
<dbReference type="EMBL" id="JAUSWH010000021">
    <property type="protein sequence ID" value="MDQ0458042.1"/>
    <property type="molecule type" value="Genomic_DNA"/>
</dbReference>
<dbReference type="SUPFAM" id="SSF46785">
    <property type="entry name" value="Winged helix' DNA-binding domain"/>
    <property type="match status" value="1"/>
</dbReference>
<proteinExistence type="predicted"/>
<gene>
    <name evidence="5" type="ORF">QO005_004400</name>
</gene>
<reference evidence="5 6" key="1">
    <citation type="submission" date="2023-07" db="EMBL/GenBank/DDBJ databases">
        <title>Genomic Encyclopedia of Type Strains, Phase IV (KMG-IV): sequencing the most valuable type-strain genomes for metagenomic binning, comparative biology and taxonomic classification.</title>
        <authorList>
            <person name="Goeker M."/>
        </authorList>
    </citation>
    <scope>NUCLEOTIDE SEQUENCE [LARGE SCALE GENOMIC DNA]</scope>
    <source>
        <strain evidence="5 6">DSM 100301</strain>
    </source>
</reference>
<dbReference type="InterPro" id="IPR008920">
    <property type="entry name" value="TF_FadR/GntR_C"/>
</dbReference>
<evidence type="ECO:0000259" key="4">
    <source>
        <dbReference type="PROSITE" id="PS50949"/>
    </source>
</evidence>
<dbReference type="RefSeq" id="WP_307160144.1">
    <property type="nucleotide sequence ID" value="NZ_JAUSWH010000021.1"/>
</dbReference>
<keyword evidence="3" id="KW-0804">Transcription</keyword>
<keyword evidence="2 5" id="KW-0238">DNA-binding</keyword>
<dbReference type="PRINTS" id="PR00035">
    <property type="entry name" value="HTHGNTR"/>
</dbReference>
<dbReference type="SMART" id="SM00345">
    <property type="entry name" value="HTH_GNTR"/>
    <property type="match status" value="1"/>
</dbReference>
<dbReference type="Proteomes" id="UP001235269">
    <property type="component" value="Unassembled WGS sequence"/>
</dbReference>
<dbReference type="Gene3D" id="1.10.10.10">
    <property type="entry name" value="Winged helix-like DNA-binding domain superfamily/Winged helix DNA-binding domain"/>
    <property type="match status" value="1"/>
</dbReference>
<name>A0ABU0IIF8_9HYPH</name>